<keyword evidence="1" id="KW-1133">Transmembrane helix</keyword>
<feature type="transmembrane region" description="Helical" evidence="1">
    <location>
        <begin position="109"/>
        <end position="126"/>
    </location>
</feature>
<proteinExistence type="predicted"/>
<evidence type="ECO:0000256" key="1">
    <source>
        <dbReference type="SAM" id="Phobius"/>
    </source>
</evidence>
<dbReference type="EMBL" id="VMNW02000001">
    <property type="protein sequence ID" value="KAA9166877.1"/>
    <property type="molecule type" value="Genomic_DNA"/>
</dbReference>
<protein>
    <recommendedName>
        <fullName evidence="4">Glycosyltransferase RgtA/B/C/D-like domain-containing protein</fullName>
    </recommendedName>
</protein>
<feature type="transmembrane region" description="Helical" evidence="1">
    <location>
        <begin position="275"/>
        <end position="297"/>
    </location>
</feature>
<feature type="transmembrane region" description="Helical" evidence="1">
    <location>
        <begin position="193"/>
        <end position="213"/>
    </location>
</feature>
<feature type="transmembrane region" description="Helical" evidence="1">
    <location>
        <begin position="328"/>
        <end position="346"/>
    </location>
</feature>
<keyword evidence="1" id="KW-0472">Membrane</keyword>
<comment type="caution">
    <text evidence="2">The sequence shown here is derived from an EMBL/GenBank/DDBJ whole genome shotgun (WGS) entry which is preliminary data.</text>
</comment>
<feature type="transmembrane region" description="Helical" evidence="1">
    <location>
        <begin position="251"/>
        <end position="268"/>
    </location>
</feature>
<feature type="transmembrane region" description="Helical" evidence="1">
    <location>
        <begin position="161"/>
        <end position="186"/>
    </location>
</feature>
<evidence type="ECO:0000313" key="2">
    <source>
        <dbReference type="EMBL" id="KAA9166877.1"/>
    </source>
</evidence>
<feature type="transmembrane region" description="Helical" evidence="1">
    <location>
        <begin position="387"/>
        <end position="404"/>
    </location>
</feature>
<dbReference type="AlphaFoldDB" id="A0A5N0VKG1"/>
<dbReference type="Proteomes" id="UP000319769">
    <property type="component" value="Unassembled WGS sequence"/>
</dbReference>
<dbReference type="RefSeq" id="WP_144746422.1">
    <property type="nucleotide sequence ID" value="NZ_VMNW02000001.1"/>
</dbReference>
<gene>
    <name evidence="2" type="ORF">FPZ12_001400</name>
</gene>
<feature type="transmembrane region" description="Helical" evidence="1">
    <location>
        <begin position="20"/>
        <end position="40"/>
    </location>
</feature>
<feature type="transmembrane region" description="Helical" evidence="1">
    <location>
        <begin position="358"/>
        <end position="375"/>
    </location>
</feature>
<evidence type="ECO:0000313" key="3">
    <source>
        <dbReference type="Proteomes" id="UP000319769"/>
    </source>
</evidence>
<reference evidence="2" key="1">
    <citation type="submission" date="2019-09" db="EMBL/GenBank/DDBJ databases">
        <authorList>
            <person name="Teo W.F.A."/>
            <person name="Duangmal K."/>
        </authorList>
    </citation>
    <scope>NUCLEOTIDE SEQUENCE [LARGE SCALE GENOMIC DNA]</scope>
    <source>
        <strain evidence="2">K81G1</strain>
    </source>
</reference>
<sequence>MVVATERRLEAPSPAIGRGAWLVGLLAAVPLLVTLFWTGLNHDVRFVLGCLRASEIGPVGVFVHRPLLYRLMLVPAMHLSSETEIRLAALVLVALVALWLRASLRRPEASIIALAVGLALALSPNWDFLQPEWLAGLFATAAVAGALWPKRLWLSAILGGLGAALAVLVKFTTAPTALLAIGVVVLVDRRRALWMTVAAAVLGPALFGLSVLAEPREWRWFHEFSALNGSSPLNGGEIDLIALGRLIVNEALQNPLFALLPVSVVVLLRLRRGWWVLLLAVGVLAVSATALLQAQWFQYHLTPLLPLAAGVWALAVGRWCVEYRHPPWTLVAFTAVLAGVAPWVAAQPEEWRHAHQAPAYWVLGGVVLLGCVLAAVEPARAGGRPMLVVPALVTVAALSVQVWPSSPYSFDFSAADSRNTDRVNMTTRLAGQLPAIRDRIGADTEVLYLAFGDVPYFLGNPTPCRYPSPTFLARSTQLPELRGLESYAENAACLTDPRVRYLVWVRGWLDVDKLEPRLAQAIRDIYDCSHPLRTDDVEVCPHR</sequence>
<feature type="transmembrane region" description="Helical" evidence="1">
    <location>
        <begin position="85"/>
        <end position="103"/>
    </location>
</feature>
<feature type="transmembrane region" description="Helical" evidence="1">
    <location>
        <begin position="303"/>
        <end position="321"/>
    </location>
</feature>
<evidence type="ECO:0008006" key="4">
    <source>
        <dbReference type="Google" id="ProtNLM"/>
    </source>
</evidence>
<keyword evidence="1" id="KW-0812">Transmembrane</keyword>
<keyword evidence="3" id="KW-1185">Reference proteome</keyword>
<dbReference type="OrthoDB" id="3285172at2"/>
<accession>A0A5N0VKG1</accession>
<organism evidence="2 3">
    <name type="scientific">Amycolatopsis acidicola</name>
    <dbReference type="NCBI Taxonomy" id="2596893"/>
    <lineage>
        <taxon>Bacteria</taxon>
        <taxon>Bacillati</taxon>
        <taxon>Actinomycetota</taxon>
        <taxon>Actinomycetes</taxon>
        <taxon>Pseudonocardiales</taxon>
        <taxon>Pseudonocardiaceae</taxon>
        <taxon>Amycolatopsis</taxon>
    </lineage>
</organism>
<name>A0A5N0VKG1_9PSEU</name>